<evidence type="ECO:0000256" key="2">
    <source>
        <dbReference type="ARBA" id="ARBA00023125"/>
    </source>
</evidence>
<evidence type="ECO:0000313" key="5">
    <source>
        <dbReference type="EMBL" id="CAB4909439.1"/>
    </source>
</evidence>
<proteinExistence type="predicted"/>
<dbReference type="PANTHER" id="PTHR45566">
    <property type="entry name" value="HTH-TYPE TRANSCRIPTIONAL REGULATOR YHJB-RELATED"/>
    <property type="match status" value="1"/>
</dbReference>
<dbReference type="CDD" id="cd06170">
    <property type="entry name" value="LuxR_C_like"/>
    <property type="match status" value="1"/>
</dbReference>
<dbReference type="SUPFAM" id="SSF46894">
    <property type="entry name" value="C-terminal effector domain of the bipartite response regulators"/>
    <property type="match status" value="1"/>
</dbReference>
<dbReference type="InterPro" id="IPR011006">
    <property type="entry name" value="CheY-like_superfamily"/>
</dbReference>
<dbReference type="GO" id="GO:0003677">
    <property type="term" value="F:DNA binding"/>
    <property type="evidence" value="ECO:0007669"/>
    <property type="project" value="UniProtKB-KW"/>
</dbReference>
<dbReference type="InterPro" id="IPR036388">
    <property type="entry name" value="WH-like_DNA-bd_sf"/>
</dbReference>
<dbReference type="AlphaFoldDB" id="A0A6J7H139"/>
<dbReference type="PROSITE" id="PS00622">
    <property type="entry name" value="HTH_LUXR_1"/>
    <property type="match status" value="1"/>
</dbReference>
<dbReference type="InterPro" id="IPR051015">
    <property type="entry name" value="EvgA-like"/>
</dbReference>
<accession>A0A6J7H139</accession>
<organism evidence="5">
    <name type="scientific">freshwater metagenome</name>
    <dbReference type="NCBI Taxonomy" id="449393"/>
    <lineage>
        <taxon>unclassified sequences</taxon>
        <taxon>metagenomes</taxon>
        <taxon>ecological metagenomes</taxon>
    </lineage>
</organism>
<dbReference type="PROSITE" id="PS50110">
    <property type="entry name" value="RESPONSE_REGULATORY"/>
    <property type="match status" value="1"/>
</dbReference>
<reference evidence="5" key="1">
    <citation type="submission" date="2020-05" db="EMBL/GenBank/DDBJ databases">
        <authorList>
            <person name="Chiriac C."/>
            <person name="Salcher M."/>
            <person name="Ghai R."/>
            <person name="Kavagutti S V."/>
        </authorList>
    </citation>
    <scope>NUCLEOTIDE SEQUENCE</scope>
</reference>
<dbReference type="InterPro" id="IPR001789">
    <property type="entry name" value="Sig_transdc_resp-reg_receiver"/>
</dbReference>
<dbReference type="GO" id="GO:0000160">
    <property type="term" value="P:phosphorelay signal transduction system"/>
    <property type="evidence" value="ECO:0007669"/>
    <property type="project" value="InterPro"/>
</dbReference>
<dbReference type="SMART" id="SM00421">
    <property type="entry name" value="HTH_LUXR"/>
    <property type="match status" value="1"/>
</dbReference>
<dbReference type="EMBL" id="CAFBMS010000004">
    <property type="protein sequence ID" value="CAB4909439.1"/>
    <property type="molecule type" value="Genomic_DNA"/>
</dbReference>
<feature type="domain" description="HTH luxR-type" evidence="3">
    <location>
        <begin position="138"/>
        <end position="203"/>
    </location>
</feature>
<name>A0A6J7H139_9ZZZZ</name>
<dbReference type="Pfam" id="PF00196">
    <property type="entry name" value="GerE"/>
    <property type="match status" value="1"/>
</dbReference>
<dbReference type="Gene3D" id="1.10.10.10">
    <property type="entry name" value="Winged helix-like DNA-binding domain superfamily/Winged helix DNA-binding domain"/>
    <property type="match status" value="1"/>
</dbReference>
<dbReference type="SMART" id="SM00448">
    <property type="entry name" value="REC"/>
    <property type="match status" value="1"/>
</dbReference>
<dbReference type="GO" id="GO:0006355">
    <property type="term" value="P:regulation of DNA-templated transcription"/>
    <property type="evidence" value="ECO:0007669"/>
    <property type="project" value="InterPro"/>
</dbReference>
<dbReference type="InterPro" id="IPR058245">
    <property type="entry name" value="NreC/VraR/RcsB-like_REC"/>
</dbReference>
<keyword evidence="1" id="KW-0597">Phosphoprotein</keyword>
<dbReference type="PROSITE" id="PS50043">
    <property type="entry name" value="HTH_LUXR_2"/>
    <property type="match status" value="1"/>
</dbReference>
<evidence type="ECO:0000259" key="3">
    <source>
        <dbReference type="PROSITE" id="PS50043"/>
    </source>
</evidence>
<dbReference type="InterPro" id="IPR016032">
    <property type="entry name" value="Sig_transdc_resp-reg_C-effctor"/>
</dbReference>
<dbReference type="SUPFAM" id="SSF52172">
    <property type="entry name" value="CheY-like"/>
    <property type="match status" value="1"/>
</dbReference>
<feature type="domain" description="Response regulatory" evidence="4">
    <location>
        <begin position="6"/>
        <end position="121"/>
    </location>
</feature>
<dbReference type="Pfam" id="PF00072">
    <property type="entry name" value="Response_reg"/>
    <property type="match status" value="1"/>
</dbReference>
<keyword evidence="2" id="KW-0238">DNA-binding</keyword>
<gene>
    <name evidence="5" type="ORF">UFOPK3614_00161</name>
</gene>
<dbReference type="Gene3D" id="3.40.50.2300">
    <property type="match status" value="1"/>
</dbReference>
<dbReference type="InterPro" id="IPR000792">
    <property type="entry name" value="Tscrpt_reg_LuxR_C"/>
</dbReference>
<sequence length="209" mass="22336">MKQPLTVLIIDDHESVRAGIKSALSRAGHICVGEVGTIAEARAQIAHTNPQVIIVDLSLPDGNGLEIVSWARSISSRIGIVVLTLNSAQDYLLTVMKSGASAFVEKSAALAELISAVEHSFIAPLSFSAQGISRILKKDHDANALTVREIQVLEKLSDGLSSGDIGLDLFITQATVKTHLASIYRKLDSKNRIQAVIAAKKIGLLTHQK</sequence>
<evidence type="ECO:0000259" key="4">
    <source>
        <dbReference type="PROSITE" id="PS50110"/>
    </source>
</evidence>
<evidence type="ECO:0000256" key="1">
    <source>
        <dbReference type="ARBA" id="ARBA00022553"/>
    </source>
</evidence>
<dbReference type="CDD" id="cd17535">
    <property type="entry name" value="REC_NarL-like"/>
    <property type="match status" value="1"/>
</dbReference>
<protein>
    <submittedName>
        <fullName evidence="5">Unannotated protein</fullName>
    </submittedName>
</protein>
<dbReference type="PRINTS" id="PR00038">
    <property type="entry name" value="HTHLUXR"/>
</dbReference>
<dbReference type="PANTHER" id="PTHR45566:SF1">
    <property type="entry name" value="HTH-TYPE TRANSCRIPTIONAL REGULATOR YHJB-RELATED"/>
    <property type="match status" value="1"/>
</dbReference>